<feature type="compositionally biased region" description="Polar residues" evidence="5">
    <location>
        <begin position="187"/>
        <end position="197"/>
    </location>
</feature>
<dbReference type="OMA" id="MRVGAMS"/>
<gene>
    <name evidence="7" type="ORF">M0811_08589</name>
</gene>
<dbReference type="SUPFAM" id="SSF48350">
    <property type="entry name" value="GTPase activation domain, GAP"/>
    <property type="match status" value="1"/>
</dbReference>
<sequence>MQQSITVSDTLLQKLCKILRQSENLFFFHEVGLADVKGKAYRRFLSLISVDNIPTEFGLLILMKKRLHLVVVKALPICSDWVLKKHQNNKTFEIQFQNTWYIITGTKNVIESIDKRLQKAHKLAVENNYNFANISSHHLWLQRFSTDFLSNSNMENIPEDDIDSGISLREQIKKGLVENTIPITDRSFSTDNLNSDESNTEKDPNQIYSRSSPEIIKLRDDWIKSELAKHKEEISEEMPIRILCGTWNVNNTKPSESLEDFLSDPDGSPDLIALGFQEIDTTKSGLISNDISKKKGWEEKIQEALQAKNSKYLLIRSKQLAGILICVFVKDDHKRAISDIETDETAVGVLGILANKGAVAVRFNFYDTSIVFISSHLACHLSNVSKRNQDQKSITKGLIFHKSTSPITILDTDVIFWFGDLNYRISYPRAEVKRMIKEKKYSELFVYDQLQAQMKLGVAFVGFLEGKIDFAPTYKYDLGTNIYDTSEKRRIPAWCDRILFRGKGIQQENYRRHEYLYSDHKPVSSIFQVKVCKIIPEKQQQYRSKLIKELDKIENETIPHATVDKNMIVFENVLYNEPSTQQITLSNEGSVWVHFKFIPKMNESDICQPWLKIDKTKGLLLPGQKITINLSIFVDVHTSHFFSRQNYIEDIIILHLEGGKDHFISIRANYLQSCFGSNLETLVTYSTTLRTGTTNNTTSTKAGLLVPKELWRMFDFIYQHGLDIPNIFIEAGDITEIQYIRECLDTGQPFNQDVHPYSVAESILRFFESLQTPLIPSDLYKPAVEHSSSFNDCKRIIRQLPIVHQNVFIYLISFLRELLLHKDSNGTTPERIASAFSQVILRKPISEKTTMRDSNKKVTFLLNFLQNN</sequence>
<dbReference type="InterPro" id="IPR046985">
    <property type="entry name" value="IP5"/>
</dbReference>
<dbReference type="Pfam" id="PF22669">
    <property type="entry name" value="Exo_endo_phos2"/>
    <property type="match status" value="1"/>
</dbReference>
<dbReference type="InterPro" id="IPR013783">
    <property type="entry name" value="Ig-like_fold"/>
</dbReference>
<dbReference type="Gene3D" id="1.10.555.10">
    <property type="entry name" value="Rho GTPase activation protein"/>
    <property type="match status" value="1"/>
</dbReference>
<feature type="domain" description="Rho-GAP" evidence="6">
    <location>
        <begin position="677"/>
        <end position="868"/>
    </location>
</feature>
<dbReference type="GO" id="GO:0007165">
    <property type="term" value="P:signal transduction"/>
    <property type="evidence" value="ECO:0007669"/>
    <property type="project" value="InterPro"/>
</dbReference>
<keyword evidence="8" id="KW-1185">Reference proteome</keyword>
<dbReference type="Pfam" id="PF00620">
    <property type="entry name" value="RhoGAP"/>
    <property type="match status" value="1"/>
</dbReference>
<protein>
    <submittedName>
        <fullName evidence="7">Type 2 inositol 1,4,5-trisphosphate 5-phosphatase</fullName>
    </submittedName>
</protein>
<dbReference type="PANTHER" id="PTHR11200:SF300">
    <property type="entry name" value="TYPE II INOSITOL 1,4,5-TRISPHOSPHATE 5-PHOSPHATASE"/>
    <property type="match status" value="1"/>
</dbReference>
<comment type="caution">
    <text evidence="7">The sequence shown here is derived from an EMBL/GenBank/DDBJ whole genome shotgun (WGS) entry which is preliminary data.</text>
</comment>
<dbReference type="FunFam" id="1.10.555.10:FF:000012">
    <property type="entry name" value="Putative inositol polyphosphate 5-phosphatase OCRL-1"/>
    <property type="match status" value="1"/>
</dbReference>
<keyword evidence="4" id="KW-0968">Cytoplasmic vesicle</keyword>
<proteinExistence type="predicted"/>
<dbReference type="PANTHER" id="PTHR11200">
    <property type="entry name" value="INOSITOL 5-PHOSPHATASE"/>
    <property type="match status" value="1"/>
</dbReference>
<dbReference type="EMBL" id="JAPDFW010000074">
    <property type="protein sequence ID" value="KAJ5073472.1"/>
    <property type="molecule type" value="Genomic_DNA"/>
</dbReference>
<dbReference type="SMART" id="SM00324">
    <property type="entry name" value="RhoGAP"/>
    <property type="match status" value="1"/>
</dbReference>
<evidence type="ECO:0000259" key="6">
    <source>
        <dbReference type="PROSITE" id="PS50238"/>
    </source>
</evidence>
<organism evidence="7 8">
    <name type="scientific">Anaeramoeba ignava</name>
    <name type="common">Anaerobic marine amoeba</name>
    <dbReference type="NCBI Taxonomy" id="1746090"/>
    <lineage>
        <taxon>Eukaryota</taxon>
        <taxon>Metamonada</taxon>
        <taxon>Anaeramoebidae</taxon>
        <taxon>Anaeramoeba</taxon>
    </lineage>
</organism>
<evidence type="ECO:0000256" key="2">
    <source>
        <dbReference type="ARBA" id="ARBA00004580"/>
    </source>
</evidence>
<dbReference type="GO" id="GO:0004439">
    <property type="term" value="F:phosphatidylinositol-4,5-bisphosphate 5-phosphatase activity"/>
    <property type="evidence" value="ECO:0007669"/>
    <property type="project" value="TreeGrafter"/>
</dbReference>
<dbReference type="InterPro" id="IPR000300">
    <property type="entry name" value="IPPc"/>
</dbReference>
<dbReference type="PROSITE" id="PS50238">
    <property type="entry name" value="RHOGAP"/>
    <property type="match status" value="1"/>
</dbReference>
<keyword evidence="3" id="KW-0967">Endosome</keyword>
<feature type="region of interest" description="Disordered" evidence="5">
    <location>
        <begin position="187"/>
        <end position="210"/>
    </location>
</feature>
<evidence type="ECO:0000256" key="1">
    <source>
        <dbReference type="ARBA" id="ARBA00004146"/>
    </source>
</evidence>
<dbReference type="Proteomes" id="UP001149090">
    <property type="component" value="Unassembled WGS sequence"/>
</dbReference>
<dbReference type="GO" id="GO:0030670">
    <property type="term" value="C:phagocytic vesicle membrane"/>
    <property type="evidence" value="ECO:0007669"/>
    <property type="project" value="UniProtKB-SubCell"/>
</dbReference>
<dbReference type="GO" id="GO:0031901">
    <property type="term" value="C:early endosome membrane"/>
    <property type="evidence" value="ECO:0007669"/>
    <property type="project" value="UniProtKB-SubCell"/>
</dbReference>
<dbReference type="AlphaFoldDB" id="A0A9Q0LIE7"/>
<evidence type="ECO:0000256" key="4">
    <source>
        <dbReference type="ARBA" id="ARBA00023329"/>
    </source>
</evidence>
<name>A0A9Q0LIE7_ANAIG</name>
<evidence type="ECO:0000313" key="8">
    <source>
        <dbReference type="Proteomes" id="UP001149090"/>
    </source>
</evidence>
<dbReference type="Pfam" id="PF21310">
    <property type="entry name" value="OCRL-like_ASH"/>
    <property type="match status" value="1"/>
</dbReference>
<dbReference type="OrthoDB" id="7862313at2759"/>
<dbReference type="GO" id="GO:0004445">
    <property type="term" value="F:inositol-polyphosphate 5-phosphatase activity"/>
    <property type="evidence" value="ECO:0007669"/>
    <property type="project" value="TreeGrafter"/>
</dbReference>
<dbReference type="FunFam" id="2.60.40.10:FF:000132">
    <property type="entry name" value="Inositol polyphosphate 5-phosphatase OCRL-1 isoform b"/>
    <property type="match status" value="1"/>
</dbReference>
<reference evidence="7" key="1">
    <citation type="submission" date="2022-10" db="EMBL/GenBank/DDBJ databases">
        <title>Novel sulphate-reducing endosymbionts in the free-living metamonad Anaeramoeba.</title>
        <authorList>
            <person name="Jerlstrom-Hultqvist J."/>
            <person name="Cepicka I."/>
            <person name="Gallot-Lavallee L."/>
            <person name="Salas-Leiva D."/>
            <person name="Curtis B.A."/>
            <person name="Zahonova K."/>
            <person name="Pipaliya S."/>
            <person name="Dacks J."/>
            <person name="Roger A.J."/>
        </authorList>
    </citation>
    <scope>NUCLEOTIDE SEQUENCE</scope>
    <source>
        <strain evidence="7">BMAN</strain>
    </source>
</reference>
<dbReference type="InterPro" id="IPR008936">
    <property type="entry name" value="Rho_GTPase_activation_prot"/>
</dbReference>
<comment type="subcellular location">
    <subcellularLocation>
        <location evidence="2">Cytoplasmic vesicle</location>
        <location evidence="2">Phagosome membrane</location>
    </subcellularLocation>
    <subcellularLocation>
        <location evidence="1">Early endosome membrane</location>
    </subcellularLocation>
</comment>
<dbReference type="Gene3D" id="3.60.10.10">
    <property type="entry name" value="Endonuclease/exonuclease/phosphatase"/>
    <property type="match status" value="1"/>
</dbReference>
<evidence type="ECO:0000256" key="3">
    <source>
        <dbReference type="ARBA" id="ARBA00022753"/>
    </source>
</evidence>
<dbReference type="SMART" id="SM00128">
    <property type="entry name" value="IPPc"/>
    <property type="match status" value="1"/>
</dbReference>
<dbReference type="Gene3D" id="2.60.40.10">
    <property type="entry name" value="Immunoglobulins"/>
    <property type="match status" value="1"/>
</dbReference>
<dbReference type="GO" id="GO:0034485">
    <property type="term" value="F:phosphatidylinositol-3,4,5-trisphosphate 5-phosphatase activity"/>
    <property type="evidence" value="ECO:0007669"/>
    <property type="project" value="TreeGrafter"/>
</dbReference>
<dbReference type="InterPro" id="IPR036691">
    <property type="entry name" value="Endo/exonu/phosph_ase_sf"/>
</dbReference>
<accession>A0A9Q0LIE7</accession>
<dbReference type="SUPFAM" id="SSF56219">
    <property type="entry name" value="DNase I-like"/>
    <property type="match status" value="1"/>
</dbReference>
<evidence type="ECO:0000313" key="7">
    <source>
        <dbReference type="EMBL" id="KAJ5073472.1"/>
    </source>
</evidence>
<dbReference type="InterPro" id="IPR048869">
    <property type="entry name" value="OCRL-1_2_ASH"/>
</dbReference>
<dbReference type="InterPro" id="IPR000198">
    <property type="entry name" value="RhoGAP_dom"/>
</dbReference>
<dbReference type="GO" id="GO:0046856">
    <property type="term" value="P:phosphatidylinositol dephosphorylation"/>
    <property type="evidence" value="ECO:0007669"/>
    <property type="project" value="InterPro"/>
</dbReference>
<evidence type="ECO:0000256" key="5">
    <source>
        <dbReference type="SAM" id="MobiDB-lite"/>
    </source>
</evidence>